<sequence length="257" mass="27762">MSPQVKIFELIEKDLEGATIVVGFPGAGLVGTIAANHLINSQGLEQIGVIESPHFPAVSVVKDGVPHNPVRIYAGEQTCIPELVKSGDTCNQLVVCVSEFSPPAQLTKPLVTTFFEWIIEKGCKRLISAEGFHSADEDEIPDEVYGVGSTEDARKGIEEGGVKPFMFGTIGGVSGVMLNEGKRRNFNMLSLLAEVKEDIPDARAAARVIQVLDEKLLAIKLDPEPLLAEAKELEAQVRMMRDQAPPEASAETPRYIG</sequence>
<dbReference type="AlphaFoldDB" id="A0A381XCM3"/>
<dbReference type="PANTHER" id="PTHR35610">
    <property type="entry name" value="3-ISOPROPYLMALATE DEHYDRATASE-RELATED"/>
    <property type="match status" value="1"/>
</dbReference>
<dbReference type="InterPro" id="IPR019151">
    <property type="entry name" value="Proteasome_assmbl_chaperone_2"/>
</dbReference>
<evidence type="ECO:0008006" key="2">
    <source>
        <dbReference type="Google" id="ProtNLM"/>
    </source>
</evidence>
<organism evidence="1">
    <name type="scientific">marine metagenome</name>
    <dbReference type="NCBI Taxonomy" id="408172"/>
    <lineage>
        <taxon>unclassified sequences</taxon>
        <taxon>metagenomes</taxon>
        <taxon>ecological metagenomes</taxon>
    </lineage>
</organism>
<dbReference type="InterPro" id="IPR038389">
    <property type="entry name" value="PSMG2_sf"/>
</dbReference>
<gene>
    <name evidence="1" type="ORF">METZ01_LOCUS115343</name>
</gene>
<dbReference type="PANTHER" id="PTHR35610:SF3">
    <property type="entry name" value="PROTEASOME ASSEMBLY CHAPERONE FAMILY PROTEIN"/>
    <property type="match status" value="1"/>
</dbReference>
<dbReference type="EMBL" id="UINC01014690">
    <property type="protein sequence ID" value="SVA62489.1"/>
    <property type="molecule type" value="Genomic_DNA"/>
</dbReference>
<protein>
    <recommendedName>
        <fullName evidence="2">Proteasome assembly chaperone family protein</fullName>
    </recommendedName>
</protein>
<dbReference type="SUPFAM" id="SSF159659">
    <property type="entry name" value="Cgl1923-like"/>
    <property type="match status" value="1"/>
</dbReference>
<name>A0A381XCM3_9ZZZZ</name>
<dbReference type="Pfam" id="PF09754">
    <property type="entry name" value="PAC2"/>
    <property type="match status" value="1"/>
</dbReference>
<proteinExistence type="predicted"/>
<reference evidence="1" key="1">
    <citation type="submission" date="2018-05" db="EMBL/GenBank/DDBJ databases">
        <authorList>
            <person name="Lanie J.A."/>
            <person name="Ng W.-L."/>
            <person name="Kazmierczak K.M."/>
            <person name="Andrzejewski T.M."/>
            <person name="Davidsen T.M."/>
            <person name="Wayne K.J."/>
            <person name="Tettelin H."/>
            <person name="Glass J.I."/>
            <person name="Rusch D."/>
            <person name="Podicherti R."/>
            <person name="Tsui H.-C.T."/>
            <person name="Winkler M.E."/>
        </authorList>
    </citation>
    <scope>NUCLEOTIDE SEQUENCE</scope>
</reference>
<dbReference type="Gene3D" id="3.40.50.10900">
    <property type="entry name" value="PAC-like subunit"/>
    <property type="match status" value="1"/>
</dbReference>
<accession>A0A381XCM3</accession>
<evidence type="ECO:0000313" key="1">
    <source>
        <dbReference type="EMBL" id="SVA62489.1"/>
    </source>
</evidence>